<dbReference type="Proteomes" id="UP000198284">
    <property type="component" value="Unassembled WGS sequence"/>
</dbReference>
<dbReference type="OrthoDB" id="9787041at2"/>
<gene>
    <name evidence="2" type="ORF">SAMN06265795_107166</name>
</gene>
<dbReference type="PANTHER" id="PTHR43123:SF1">
    <property type="entry name" value="POLYSACCHARIDE DEACETYLASE-RELATED"/>
    <property type="match status" value="1"/>
</dbReference>
<accession>A0A239HWY1</accession>
<dbReference type="Gene3D" id="3.20.20.370">
    <property type="entry name" value="Glycoside hydrolase/deacetylase"/>
    <property type="match status" value="1"/>
</dbReference>
<dbReference type="GO" id="GO:0016810">
    <property type="term" value="F:hydrolase activity, acting on carbon-nitrogen (but not peptide) bonds"/>
    <property type="evidence" value="ECO:0007669"/>
    <property type="project" value="InterPro"/>
</dbReference>
<dbReference type="PANTHER" id="PTHR43123">
    <property type="entry name" value="POLYSACCHARIDE DEACETYLASE-RELATED"/>
    <property type="match status" value="1"/>
</dbReference>
<dbReference type="AlphaFoldDB" id="A0A239HWY1"/>
<evidence type="ECO:0000259" key="1">
    <source>
        <dbReference type="PROSITE" id="PS51677"/>
    </source>
</evidence>
<reference evidence="2 3" key="1">
    <citation type="submission" date="2017-06" db="EMBL/GenBank/DDBJ databases">
        <authorList>
            <person name="Kim H.J."/>
            <person name="Triplett B.A."/>
        </authorList>
    </citation>
    <scope>NUCLEOTIDE SEQUENCE [LARGE SCALE GENOMIC DNA]</scope>
    <source>
        <strain evidence="2 3">U15</strain>
    </source>
</reference>
<dbReference type="GO" id="GO:0005975">
    <property type="term" value="P:carbohydrate metabolic process"/>
    <property type="evidence" value="ECO:0007669"/>
    <property type="project" value="InterPro"/>
</dbReference>
<dbReference type="SUPFAM" id="SSF88713">
    <property type="entry name" value="Glycoside hydrolase/deacetylase"/>
    <property type="match status" value="1"/>
</dbReference>
<protein>
    <submittedName>
        <fullName evidence="2">Putative urate catabolism protein</fullName>
    </submittedName>
</protein>
<dbReference type="Pfam" id="PF01522">
    <property type="entry name" value="Polysacc_deac_1"/>
    <property type="match status" value="1"/>
</dbReference>
<evidence type="ECO:0000313" key="2">
    <source>
        <dbReference type="EMBL" id="SNS84714.1"/>
    </source>
</evidence>
<keyword evidence="3" id="KW-1185">Reference proteome</keyword>
<dbReference type="NCBIfam" id="TIGR03212">
    <property type="entry name" value="uraD_N-term-dom"/>
    <property type="match status" value="1"/>
</dbReference>
<dbReference type="RefSeq" id="WP_089399749.1">
    <property type="nucleotide sequence ID" value="NZ_FZOT01000007.1"/>
</dbReference>
<evidence type="ECO:0000313" key="3">
    <source>
        <dbReference type="Proteomes" id="UP000198284"/>
    </source>
</evidence>
<feature type="domain" description="NodB homology" evidence="1">
    <location>
        <begin position="70"/>
        <end position="300"/>
    </location>
</feature>
<dbReference type="InterPro" id="IPR017625">
    <property type="entry name" value="PuuE"/>
</dbReference>
<sequence length="323" mass="36841">MDPYKDYPRDLIGYGPNPPHAQWPDGARIALQFVLNYEEGAENSVLHGDRASETFLSEIIGAQAFDMRHMSMESLYEYGSRAGLWRLLRMFEQRRLPLTIFGVAMALKRNPEAVAAFRELGHEIACHGLRWISYQHMDEATERAHLQEAVQIIRELTGESPLGWYTGRDSPNTRRLVAEHGGFAYDADNYGDDLPFWLQVAVREPDGSEARRPHLVVPYTLDTNDMRFAAMQGFNSGTQFFDYLKDAFDVLYAEGDPNGLNRPKMLSIGLHCRLVGRPARAAALARFLDYVQSHDKVWITRRIDIAEHWRQHHPFDAATAHAA</sequence>
<proteinExistence type="predicted"/>
<dbReference type="InterPro" id="IPR011330">
    <property type="entry name" value="Glyco_hydro/deAcase_b/a-brl"/>
</dbReference>
<organism evidence="2 3">
    <name type="scientific">Noviherbaspirillum humi</name>
    <dbReference type="NCBI Taxonomy" id="1688639"/>
    <lineage>
        <taxon>Bacteria</taxon>
        <taxon>Pseudomonadati</taxon>
        <taxon>Pseudomonadota</taxon>
        <taxon>Betaproteobacteria</taxon>
        <taxon>Burkholderiales</taxon>
        <taxon>Oxalobacteraceae</taxon>
        <taxon>Noviherbaspirillum</taxon>
    </lineage>
</organism>
<dbReference type="CDD" id="cd10977">
    <property type="entry name" value="CE4_PuuE_SpCDA1"/>
    <property type="match status" value="1"/>
</dbReference>
<name>A0A239HWY1_9BURK</name>
<dbReference type="InterPro" id="IPR002509">
    <property type="entry name" value="NODB_dom"/>
</dbReference>
<dbReference type="EMBL" id="FZOT01000007">
    <property type="protein sequence ID" value="SNS84714.1"/>
    <property type="molecule type" value="Genomic_DNA"/>
</dbReference>
<dbReference type="PROSITE" id="PS51677">
    <property type="entry name" value="NODB"/>
    <property type="match status" value="1"/>
</dbReference>